<dbReference type="AlphaFoldDB" id="G8M0Q5"/>
<reference evidence="3" key="1">
    <citation type="submission" date="2011-12" db="EMBL/GenBank/DDBJ databases">
        <title>Complete sequence of Clostridium clariflavum DSM 19732.</title>
        <authorList>
            <consortium name="US DOE Joint Genome Institute"/>
            <person name="Lucas S."/>
            <person name="Han J."/>
            <person name="Lapidus A."/>
            <person name="Cheng J.-F."/>
            <person name="Goodwin L."/>
            <person name="Pitluck S."/>
            <person name="Peters L."/>
            <person name="Teshima H."/>
            <person name="Detter J.C."/>
            <person name="Han C."/>
            <person name="Tapia R."/>
            <person name="Land M."/>
            <person name="Hauser L."/>
            <person name="Kyrpides N."/>
            <person name="Ivanova N."/>
            <person name="Pagani I."/>
            <person name="Kitzmiller T."/>
            <person name="Lynd L."/>
            <person name="Izquierdo J."/>
            <person name="Woyke T."/>
        </authorList>
    </citation>
    <scope>NUCLEOTIDE SEQUENCE [LARGE SCALE GENOMIC DNA]</scope>
    <source>
        <strain evidence="3">DSM 19732 / NBRC 101661 / EBR45</strain>
    </source>
</reference>
<dbReference type="PANTHER" id="PTHR47992">
    <property type="entry name" value="PROTEIN PHOSPHATASE"/>
    <property type="match status" value="1"/>
</dbReference>
<dbReference type="SUPFAM" id="SSF81606">
    <property type="entry name" value="PP2C-like"/>
    <property type="match status" value="1"/>
</dbReference>
<proteinExistence type="predicted"/>
<evidence type="ECO:0000313" key="2">
    <source>
        <dbReference type="EMBL" id="AEV69136.1"/>
    </source>
</evidence>
<dbReference type="PROSITE" id="PS51746">
    <property type="entry name" value="PPM_2"/>
    <property type="match status" value="1"/>
</dbReference>
<dbReference type="SMART" id="SM00331">
    <property type="entry name" value="PP2C_SIG"/>
    <property type="match status" value="1"/>
</dbReference>
<dbReference type="KEGG" id="ccl:Clocl_2567"/>
<dbReference type="OrthoDB" id="9801841at2"/>
<dbReference type="EMBL" id="CP003065">
    <property type="protein sequence ID" value="AEV69136.1"/>
    <property type="molecule type" value="Genomic_DNA"/>
</dbReference>
<dbReference type="Pfam" id="PF13672">
    <property type="entry name" value="PP2C_2"/>
    <property type="match status" value="1"/>
</dbReference>
<dbReference type="RefSeq" id="WP_014255701.1">
    <property type="nucleotide sequence ID" value="NC_016627.1"/>
</dbReference>
<name>G8M0Q5_ACECE</name>
<dbReference type="InterPro" id="IPR036457">
    <property type="entry name" value="PPM-type-like_dom_sf"/>
</dbReference>
<dbReference type="NCBIfam" id="NF033484">
    <property type="entry name" value="Stp1_PP2C_phos"/>
    <property type="match status" value="1"/>
</dbReference>
<dbReference type="Gene3D" id="3.60.40.10">
    <property type="entry name" value="PPM-type phosphatase domain"/>
    <property type="match status" value="1"/>
</dbReference>
<sequence length="245" mass="27414">MRFGVVSDKGRVRETNEDSYKVISGREGLPDTFIVADGMGGHNSGELASRMAVDLSEEYLLKFLQPGLDEENILPFICNMMTEVNRCIYLKAKESEENFGMGTTFVIGMFFNGKFFIGHVGDSRVYLLRNGSLQKLTTDHSYIEELIKNGSLSREEARNHPRKNVITRALGCEENVDIDTYCVDVDNDDLFVLCTDGLTNMLSENDILAVINSDDEPQYICSELVKLANERGGEDNITVIIVKNS</sequence>
<dbReference type="InterPro" id="IPR001932">
    <property type="entry name" value="PPM-type_phosphatase-like_dom"/>
</dbReference>
<accession>G8M0Q5</accession>
<dbReference type="STRING" id="720554.Clocl_2567"/>
<reference evidence="2 3" key="2">
    <citation type="journal article" date="2012" name="Stand. Genomic Sci.">
        <title>Complete Genome Sequence of Clostridium clariflavum DSM 19732.</title>
        <authorList>
            <person name="Izquierdo J.A."/>
            <person name="Goodwin L."/>
            <person name="Davenport K.W."/>
            <person name="Teshima H."/>
            <person name="Bruce D."/>
            <person name="Detter C."/>
            <person name="Tapia R."/>
            <person name="Han S."/>
            <person name="Land M."/>
            <person name="Hauser L."/>
            <person name="Jeffries C.D."/>
            <person name="Han J."/>
            <person name="Pitluck S."/>
            <person name="Nolan M."/>
            <person name="Chen A."/>
            <person name="Huntemann M."/>
            <person name="Mavromatis K."/>
            <person name="Mikhailova N."/>
            <person name="Liolios K."/>
            <person name="Woyke T."/>
            <person name="Lynd L.R."/>
        </authorList>
    </citation>
    <scope>NUCLEOTIDE SEQUENCE [LARGE SCALE GENOMIC DNA]</scope>
    <source>
        <strain evidence="3">DSM 19732 / NBRC 101661 / EBR45</strain>
    </source>
</reference>
<dbReference type="eggNOG" id="COG0631">
    <property type="taxonomic scope" value="Bacteria"/>
</dbReference>
<dbReference type="Proteomes" id="UP000005435">
    <property type="component" value="Chromosome"/>
</dbReference>
<dbReference type="SMART" id="SM00332">
    <property type="entry name" value="PP2Cc"/>
    <property type="match status" value="1"/>
</dbReference>
<dbReference type="GO" id="GO:0004722">
    <property type="term" value="F:protein serine/threonine phosphatase activity"/>
    <property type="evidence" value="ECO:0007669"/>
    <property type="project" value="InterPro"/>
</dbReference>
<evidence type="ECO:0000313" key="3">
    <source>
        <dbReference type="Proteomes" id="UP000005435"/>
    </source>
</evidence>
<organism evidence="2 3">
    <name type="scientific">Acetivibrio clariflavus (strain DSM 19732 / NBRC 101661 / EBR45)</name>
    <name type="common">Clostridium clariflavum</name>
    <dbReference type="NCBI Taxonomy" id="720554"/>
    <lineage>
        <taxon>Bacteria</taxon>
        <taxon>Bacillati</taxon>
        <taxon>Bacillota</taxon>
        <taxon>Clostridia</taxon>
        <taxon>Eubacteriales</taxon>
        <taxon>Oscillospiraceae</taxon>
        <taxon>Acetivibrio</taxon>
    </lineage>
</organism>
<dbReference type="CDD" id="cd00143">
    <property type="entry name" value="PP2Cc"/>
    <property type="match status" value="1"/>
</dbReference>
<protein>
    <submittedName>
        <fullName evidence="2">Serine/threonine protein phosphatase</fullName>
    </submittedName>
</protein>
<keyword evidence="3" id="KW-1185">Reference proteome</keyword>
<feature type="domain" description="PPM-type phosphatase" evidence="1">
    <location>
        <begin position="2"/>
        <end position="244"/>
    </location>
</feature>
<gene>
    <name evidence="2" type="ordered locus">Clocl_2567</name>
</gene>
<dbReference type="InterPro" id="IPR015655">
    <property type="entry name" value="PP2C"/>
</dbReference>
<evidence type="ECO:0000259" key="1">
    <source>
        <dbReference type="PROSITE" id="PS51746"/>
    </source>
</evidence>
<dbReference type="HOGENOM" id="CLU_034545_4_1_9"/>